<dbReference type="Proteomes" id="UP000648352">
    <property type="component" value="Unassembled WGS sequence"/>
</dbReference>
<dbReference type="SUPFAM" id="SSF51445">
    <property type="entry name" value="(Trans)glycosidases"/>
    <property type="match status" value="1"/>
</dbReference>
<evidence type="ECO:0000313" key="6">
    <source>
        <dbReference type="EMBL" id="MBD7956912.1"/>
    </source>
</evidence>
<dbReference type="Gene3D" id="1.20.1270.90">
    <property type="entry name" value="AF1782-like"/>
    <property type="match status" value="1"/>
</dbReference>
<feature type="domain" description="Bacterial Ig-like" evidence="5">
    <location>
        <begin position="427"/>
        <end position="479"/>
    </location>
</feature>
<feature type="signal peptide" evidence="4">
    <location>
        <begin position="1"/>
        <end position="23"/>
    </location>
</feature>
<proteinExistence type="inferred from homology"/>
<keyword evidence="3 4" id="KW-0326">Glycosidase</keyword>
<dbReference type="Gene3D" id="3.20.20.80">
    <property type="entry name" value="Glycosidases"/>
    <property type="match status" value="1"/>
</dbReference>
<dbReference type="InterPro" id="IPR011081">
    <property type="entry name" value="Big_4"/>
</dbReference>
<dbReference type="Pfam" id="PF07532">
    <property type="entry name" value="Big_4"/>
    <property type="match status" value="2"/>
</dbReference>
<feature type="domain" description="Bacterial Ig-like" evidence="5">
    <location>
        <begin position="714"/>
        <end position="768"/>
    </location>
</feature>
<dbReference type="EMBL" id="JACSQP010000002">
    <property type="protein sequence ID" value="MBD7956912.1"/>
    <property type="molecule type" value="Genomic_DNA"/>
</dbReference>
<keyword evidence="7" id="KW-1185">Reference proteome</keyword>
<accession>A0ABR8S0B7</accession>
<dbReference type="EC" id="3.2.1.89" evidence="4"/>
<dbReference type="PANTHER" id="PTHR34983:SF2">
    <property type="entry name" value="ENDO-BETA-1,4-GALACTANASE"/>
    <property type="match status" value="1"/>
</dbReference>
<dbReference type="Gene3D" id="2.60.40.10">
    <property type="entry name" value="Immunoglobulins"/>
    <property type="match status" value="2"/>
</dbReference>
<comment type="catalytic activity">
    <reaction evidence="4">
        <text>The enzyme specifically hydrolyzes (1-&gt;4)-beta-D-galactosidic linkages in type I arabinogalactans.</text>
        <dbReference type="EC" id="3.2.1.89"/>
    </reaction>
</comment>
<dbReference type="InterPro" id="IPR017853">
    <property type="entry name" value="GH"/>
</dbReference>
<dbReference type="Pfam" id="PF07745">
    <property type="entry name" value="Glyco_hydro_53"/>
    <property type="match status" value="1"/>
</dbReference>
<protein>
    <recommendedName>
        <fullName evidence="4">Arabinogalactan endo-beta-1,4-galactanase</fullName>
        <ecNumber evidence="4">3.2.1.89</ecNumber>
    </recommendedName>
</protein>
<dbReference type="InterPro" id="IPR011683">
    <property type="entry name" value="Glyco_hydro_53"/>
</dbReference>
<evidence type="ECO:0000256" key="2">
    <source>
        <dbReference type="ARBA" id="ARBA00022801"/>
    </source>
</evidence>
<evidence type="ECO:0000256" key="1">
    <source>
        <dbReference type="ARBA" id="ARBA00010687"/>
    </source>
</evidence>
<keyword evidence="2 4" id="KW-0378">Hydrolase</keyword>
<dbReference type="PANTHER" id="PTHR34983">
    <property type="entry name" value="ARABINOGALACTAN ENDO-BETA-1,4-GALACTANASE A"/>
    <property type="match status" value="1"/>
</dbReference>
<organism evidence="6 7">
    <name type="scientific">Microbacterium pullorum</name>
    <dbReference type="NCBI Taxonomy" id="2762236"/>
    <lineage>
        <taxon>Bacteria</taxon>
        <taxon>Bacillati</taxon>
        <taxon>Actinomycetota</taxon>
        <taxon>Actinomycetes</taxon>
        <taxon>Micrococcales</taxon>
        <taxon>Microbacteriaceae</taxon>
        <taxon>Microbacterium</taxon>
    </lineage>
</organism>
<dbReference type="Gene3D" id="2.60.120.260">
    <property type="entry name" value="Galactose-binding domain-like"/>
    <property type="match status" value="2"/>
</dbReference>
<comment type="similarity">
    <text evidence="1 4">Belongs to the glycosyl hydrolase 53 family.</text>
</comment>
<evidence type="ECO:0000256" key="4">
    <source>
        <dbReference type="RuleBase" id="RU361192"/>
    </source>
</evidence>
<feature type="chain" id="PRO_5044950218" description="Arabinogalactan endo-beta-1,4-galactanase" evidence="4">
    <location>
        <begin position="24"/>
        <end position="1190"/>
    </location>
</feature>
<evidence type="ECO:0000256" key="3">
    <source>
        <dbReference type="ARBA" id="ARBA00023295"/>
    </source>
</evidence>
<dbReference type="GO" id="GO:0016787">
    <property type="term" value="F:hydrolase activity"/>
    <property type="evidence" value="ECO:0007669"/>
    <property type="project" value="UniProtKB-KW"/>
</dbReference>
<keyword evidence="4" id="KW-0732">Signal</keyword>
<reference evidence="6 7" key="1">
    <citation type="submission" date="2020-08" db="EMBL/GenBank/DDBJ databases">
        <title>A Genomic Blueprint of the Chicken Gut Microbiome.</title>
        <authorList>
            <person name="Gilroy R."/>
            <person name="Ravi A."/>
            <person name="Getino M."/>
            <person name="Pursley I."/>
            <person name="Horton D.L."/>
            <person name="Alikhan N.-F."/>
            <person name="Baker D."/>
            <person name="Gharbi K."/>
            <person name="Hall N."/>
            <person name="Watson M."/>
            <person name="Adriaenssens E.M."/>
            <person name="Foster-Nyarko E."/>
            <person name="Jarju S."/>
            <person name="Secka A."/>
            <person name="Antonio M."/>
            <person name="Oren A."/>
            <person name="Chaudhuri R."/>
            <person name="La Ragione R.M."/>
            <person name="Hildebrand F."/>
            <person name="Pallen M.J."/>
        </authorList>
    </citation>
    <scope>NUCLEOTIDE SEQUENCE [LARGE SCALE GENOMIC DNA]</scope>
    <source>
        <strain evidence="6 7">Sa4CUA7</strain>
    </source>
</reference>
<dbReference type="InterPro" id="IPR014756">
    <property type="entry name" value="Ig_E-set"/>
</dbReference>
<evidence type="ECO:0000259" key="5">
    <source>
        <dbReference type="Pfam" id="PF07532"/>
    </source>
</evidence>
<dbReference type="InterPro" id="IPR013783">
    <property type="entry name" value="Ig-like_fold"/>
</dbReference>
<comment type="caution">
    <text evidence="6">The sequence shown here is derived from an EMBL/GenBank/DDBJ whole genome shotgun (WGS) entry which is preliminary data.</text>
</comment>
<gene>
    <name evidence="6" type="ORF">H9651_04635</name>
</gene>
<dbReference type="SUPFAM" id="SSF81296">
    <property type="entry name" value="E set domains"/>
    <property type="match status" value="2"/>
</dbReference>
<evidence type="ECO:0000313" key="7">
    <source>
        <dbReference type="Proteomes" id="UP000648352"/>
    </source>
</evidence>
<name>A0ABR8S0B7_9MICO</name>
<sequence length="1190" mass="121905">MRGAATVAALALVASGATLPAAADDGPVEAGIVVAKVEGMPADFIAGADVSSAIALEQSGVVFRDASGAPADLFTVLADAGITDVRVRVWNDPFDAAGNGYGGGNTDVARAVEIGQRATAAGMGVLVDFHYSDFWADPAKQHAPKAWTGYTAEQTAAAVEEFTAAALADFTAAGVDVQMVQIGNETNGAVAGVTGWAGMAQVFSAGSAAVRAAVPDAKVVVHFTNPETAGRYAGYARELADRGVDYDVFASSYYPFWHGSPENLTAVLRGVAETRGKQVMVAETSWAHTLDDADGHGNVIDLPAEATAYPVSVQGQATALRDVIQAVVDVGEAGLGVFYWEPAWLPVGPPEQLDANRQLWETFGSGWATSASGEYDPDDAGQWYGGSAWDNQALFAADGTPLESLQTFRYARTGAAAPRAVTAVEQPTLTLAAGRPVVLPQTVAITYNDGSVEQETVTWSDAADWIAGPGVYRVSGVTASGHDTVASVTVQAVNHLVNPGFEAADVSMWQTTGALALRSTDDPRSGSRSAHFYAAGAFGFTLSQTVSGLPAGEYTASAALQGDGEGDGGVTLTLSSSAGAAAEAPFALTGWRAWSQPRTDAVSISAGDTLTLTVTADLPGGAWGTLDDLDIVSAGAEGADTAALDDIVARAAAVDRAAATPESLVALDAALEIAQVVQAAAAPTAAHVADAVALVEQALAGLVLVGEEPAASFAPVEITVVDGDDIALPATVRRTAWNGVVDDVPVTWSTALEWISGPGVYTVPGTTAAGIVSARITVTERDWIVDGGFEGDGSAWALDGSGAAVAETPDAANGARAVTFWNDAAYRFALTQQVEGLPAGTYALSATAQGDGEAAGDTLDVTAATAATTLTAPLALDGWQAFATGTTAPITVAEGDTLTVGVRAALSGGAWGTVDDLRLVRAGERADTSALTADRDAARALDAATYTTASWDAVGAALAVTDIVLAAEWPTVAAVDAARAQLAEAVSLLVRRDADPSTTAPAVGVLSHDNGWNTGLRDGDYTVRMNLWWGENGSSFRLYEDGVLVAVQPLSYRGVAAQTAAVPITGRRDGTYVYTGEIVNASGVTATRTVTVEVTDAAPGVPTLRSDNHDRDGRFTVTADLWWGTNATAYRFFADGALVAEGSLDARTPQAQHARLEVTGAPRGTHLYRVEFSNAAGTTSSSTLAVAVTR</sequence>